<dbReference type="RefSeq" id="WP_407287158.1">
    <property type="nucleotide sequence ID" value="NZ_CP147982.1"/>
</dbReference>
<evidence type="ECO:0000313" key="3">
    <source>
        <dbReference type="Proteomes" id="UP001626628"/>
    </source>
</evidence>
<reference evidence="2 3" key="1">
    <citation type="submission" date="2024-03" db="EMBL/GenBank/DDBJ databases">
        <title>The complete genome of Streptomyces sirii sp.nov.</title>
        <authorList>
            <person name="Zakalyukina Y.V."/>
            <person name="Belik A.R."/>
            <person name="Biryukov M.V."/>
            <person name="Baturina O.A."/>
            <person name="Kabilov M.R."/>
        </authorList>
    </citation>
    <scope>NUCLEOTIDE SEQUENCE [LARGE SCALE GENOMIC DNA]</scope>
    <source>
        <strain evidence="2 3">BP-8</strain>
    </source>
</reference>
<keyword evidence="3" id="KW-1185">Reference proteome</keyword>
<name>A0ABZ2QNY6_9ACTN</name>
<organism evidence="2 3">
    <name type="scientific">Streptomyces sirii</name>
    <dbReference type="NCBI Taxonomy" id="3127701"/>
    <lineage>
        <taxon>Bacteria</taxon>
        <taxon>Bacillati</taxon>
        <taxon>Actinomycetota</taxon>
        <taxon>Actinomycetes</taxon>
        <taxon>Kitasatosporales</taxon>
        <taxon>Streptomycetaceae</taxon>
        <taxon>Streptomyces</taxon>
    </lineage>
</organism>
<dbReference type="EMBL" id="CP147982">
    <property type="protein sequence ID" value="WXK78237.1"/>
    <property type="molecule type" value="Genomic_DNA"/>
</dbReference>
<accession>A0ABZ2QNY6</accession>
<sequence length="189" mass="19905">MTWGILLLFRRSATAAAAAMLGLGGLAGTAHADSTMPSPPAVTKAAASVPSAAASLAKVRHAGEARTQAMYVENAMPVHGAEPGPRLSCTWVMSEGGTKTHGKVCFDPISDFFWVKDMKADGMSIYMRALYAGNPQTVFDCRNFEGAAAGWTACSFDSEMREGRTIAFAALAYKGNVPKYKSVTATAEN</sequence>
<proteinExistence type="predicted"/>
<gene>
    <name evidence="2" type="ORF">WAB15_20800</name>
</gene>
<evidence type="ECO:0000256" key="1">
    <source>
        <dbReference type="SAM" id="SignalP"/>
    </source>
</evidence>
<protein>
    <submittedName>
        <fullName evidence="2">Uncharacterized protein</fullName>
    </submittedName>
</protein>
<feature type="chain" id="PRO_5046449628" evidence="1">
    <location>
        <begin position="33"/>
        <end position="189"/>
    </location>
</feature>
<dbReference type="Proteomes" id="UP001626628">
    <property type="component" value="Chromosome"/>
</dbReference>
<feature type="signal peptide" evidence="1">
    <location>
        <begin position="1"/>
        <end position="32"/>
    </location>
</feature>
<evidence type="ECO:0000313" key="2">
    <source>
        <dbReference type="EMBL" id="WXK78237.1"/>
    </source>
</evidence>
<keyword evidence="1" id="KW-0732">Signal</keyword>